<evidence type="ECO:0000256" key="2">
    <source>
        <dbReference type="SAM" id="Phobius"/>
    </source>
</evidence>
<feature type="transmembrane region" description="Helical" evidence="2">
    <location>
        <begin position="102"/>
        <end position="121"/>
    </location>
</feature>
<dbReference type="EMBL" id="BOPF01000004">
    <property type="protein sequence ID" value="GIJ44865.1"/>
    <property type="molecule type" value="Genomic_DNA"/>
</dbReference>
<organism evidence="3 4">
    <name type="scientific">Virgisporangium aliadipatigenens</name>
    <dbReference type="NCBI Taxonomy" id="741659"/>
    <lineage>
        <taxon>Bacteria</taxon>
        <taxon>Bacillati</taxon>
        <taxon>Actinomycetota</taxon>
        <taxon>Actinomycetes</taxon>
        <taxon>Micromonosporales</taxon>
        <taxon>Micromonosporaceae</taxon>
        <taxon>Virgisporangium</taxon>
    </lineage>
</organism>
<reference evidence="3" key="1">
    <citation type="submission" date="2021-01" db="EMBL/GenBank/DDBJ databases">
        <title>Whole genome shotgun sequence of Virgisporangium aliadipatigenens NBRC 105644.</title>
        <authorList>
            <person name="Komaki H."/>
            <person name="Tamura T."/>
        </authorList>
    </citation>
    <scope>NUCLEOTIDE SEQUENCE</scope>
    <source>
        <strain evidence="3">NBRC 105644</strain>
    </source>
</reference>
<gene>
    <name evidence="3" type="ORF">Val02_17510</name>
</gene>
<evidence type="ECO:0000313" key="4">
    <source>
        <dbReference type="Proteomes" id="UP000619260"/>
    </source>
</evidence>
<protein>
    <submittedName>
        <fullName evidence="3">Uncharacterized protein</fullName>
    </submittedName>
</protein>
<name>A0A8J3YJ34_9ACTN</name>
<feature type="compositionally biased region" description="Pro residues" evidence="1">
    <location>
        <begin position="160"/>
        <end position="182"/>
    </location>
</feature>
<proteinExistence type="predicted"/>
<feature type="region of interest" description="Disordered" evidence="1">
    <location>
        <begin position="137"/>
        <end position="195"/>
    </location>
</feature>
<dbReference type="AlphaFoldDB" id="A0A8J3YJ34"/>
<keyword evidence="2" id="KW-0812">Transmembrane</keyword>
<accession>A0A8J3YJ34</accession>
<feature type="transmembrane region" description="Helical" evidence="2">
    <location>
        <begin position="35"/>
        <end position="57"/>
    </location>
</feature>
<keyword evidence="2" id="KW-1133">Transmembrane helix</keyword>
<dbReference type="RefSeq" id="WP_203898391.1">
    <property type="nucleotide sequence ID" value="NZ_BOPF01000004.1"/>
</dbReference>
<sequence length="195" mass="20495">MRHLLSLVVALVLGAAAYLLLGIFLDKTGVPGSGWSLDTVVGLICGAGAGLAYALMVLPRLSPLGPFLVGAVFLGAYGWLHADPSGFTRTVPDVILDSSRIGAVPLLAVFALPLLATVFMVDRWRRYTPMAALAPLPQQSTPPVSAPPQDYGTVDYGQPQYPPLGTPYSGPPSYQPDPPPWGGSPSADSETTRRL</sequence>
<comment type="caution">
    <text evidence="3">The sequence shown here is derived from an EMBL/GenBank/DDBJ whole genome shotgun (WGS) entry which is preliminary data.</text>
</comment>
<evidence type="ECO:0000313" key="3">
    <source>
        <dbReference type="EMBL" id="GIJ44865.1"/>
    </source>
</evidence>
<keyword evidence="4" id="KW-1185">Reference proteome</keyword>
<dbReference type="Proteomes" id="UP000619260">
    <property type="component" value="Unassembled WGS sequence"/>
</dbReference>
<keyword evidence="2" id="KW-0472">Membrane</keyword>
<feature type="transmembrane region" description="Helical" evidence="2">
    <location>
        <begin position="64"/>
        <end position="82"/>
    </location>
</feature>
<evidence type="ECO:0000256" key="1">
    <source>
        <dbReference type="SAM" id="MobiDB-lite"/>
    </source>
</evidence>